<dbReference type="InterPro" id="IPR025314">
    <property type="entry name" value="DUF4219"/>
</dbReference>
<name>A0ABQ9B5H0_9ROSI</name>
<accession>A0ABQ9B5H0</accession>
<dbReference type="EMBL" id="JAPFFI010000013">
    <property type="protein sequence ID" value="KAJ6371743.1"/>
    <property type="molecule type" value="Genomic_DNA"/>
</dbReference>
<feature type="region of interest" description="Disordered" evidence="2">
    <location>
        <begin position="113"/>
        <end position="145"/>
    </location>
</feature>
<feature type="compositionally biased region" description="Basic and acidic residues" evidence="2">
    <location>
        <begin position="56"/>
        <end position="76"/>
    </location>
</feature>
<evidence type="ECO:0000256" key="3">
    <source>
        <dbReference type="SAM" id="Phobius"/>
    </source>
</evidence>
<feature type="domain" description="PGG" evidence="5">
    <location>
        <begin position="584"/>
        <end position="696"/>
    </location>
</feature>
<keyword evidence="7" id="KW-1185">Reference proteome</keyword>
<dbReference type="InterPro" id="IPR002110">
    <property type="entry name" value="Ankyrin_rpt"/>
</dbReference>
<evidence type="ECO:0008006" key="8">
    <source>
        <dbReference type="Google" id="ProtNLM"/>
    </source>
</evidence>
<keyword evidence="3" id="KW-0812">Transmembrane</keyword>
<gene>
    <name evidence="6" type="ORF">OIU77_002124</name>
</gene>
<feature type="transmembrane region" description="Helical" evidence="3">
    <location>
        <begin position="672"/>
        <end position="698"/>
    </location>
</feature>
<dbReference type="Gene3D" id="1.25.40.20">
    <property type="entry name" value="Ankyrin repeat-containing domain"/>
    <property type="match status" value="1"/>
</dbReference>
<keyword evidence="1" id="KW-0040">ANK repeat</keyword>
<organism evidence="6 7">
    <name type="scientific">Salix suchowensis</name>
    <dbReference type="NCBI Taxonomy" id="1278906"/>
    <lineage>
        <taxon>Eukaryota</taxon>
        <taxon>Viridiplantae</taxon>
        <taxon>Streptophyta</taxon>
        <taxon>Embryophyta</taxon>
        <taxon>Tracheophyta</taxon>
        <taxon>Spermatophyta</taxon>
        <taxon>Magnoliopsida</taxon>
        <taxon>eudicotyledons</taxon>
        <taxon>Gunneridae</taxon>
        <taxon>Pentapetalae</taxon>
        <taxon>rosids</taxon>
        <taxon>fabids</taxon>
        <taxon>Malpighiales</taxon>
        <taxon>Salicaceae</taxon>
        <taxon>Saliceae</taxon>
        <taxon>Salix</taxon>
    </lineage>
</organism>
<dbReference type="PROSITE" id="PS50297">
    <property type="entry name" value="ANK_REP_REGION"/>
    <property type="match status" value="1"/>
</dbReference>
<evidence type="ECO:0000313" key="7">
    <source>
        <dbReference type="Proteomes" id="UP001141253"/>
    </source>
</evidence>
<protein>
    <recommendedName>
        <fullName evidence="8">PGG domain-containing protein</fullName>
    </recommendedName>
</protein>
<feature type="transmembrane region" description="Helical" evidence="3">
    <location>
        <begin position="704"/>
        <end position="722"/>
    </location>
</feature>
<evidence type="ECO:0000313" key="6">
    <source>
        <dbReference type="EMBL" id="KAJ6371743.1"/>
    </source>
</evidence>
<dbReference type="SMART" id="SM00248">
    <property type="entry name" value="ANK"/>
    <property type="match status" value="5"/>
</dbReference>
<proteinExistence type="predicted"/>
<feature type="region of interest" description="Disordered" evidence="2">
    <location>
        <begin position="46"/>
        <end position="76"/>
    </location>
</feature>
<evidence type="ECO:0000259" key="5">
    <source>
        <dbReference type="Pfam" id="PF13962"/>
    </source>
</evidence>
<sequence length="748" mass="84068">MTTNISPTSIVVEVLRDDNYDDWSACMKSYMLAHDLWDLIEPADHQEGDQEVDSQPIDHREVDSEPIDHREGDSKAWRKKNAAALHAIQVSCSPHILSTIRSIIPAKDAWDTLANSQQQHSPSHEVQSVESDLSESSQGSGAVSNEMNSTLQALYRYAHRGDWDATKDYLNQYPDAIKAKIEPYGETALHVAARAGNLKVVEELVNLMSKEDLEIKDDEGNTALSSAATVGITKMAECLVRKNQNLVTFVNELKRSPLDEACLSNNKDMARYLYNVTPVEFLRQDNGIHGSNFLQCAIGAQMLDIAYDFLHRYPNMTTTMDDADKWNALFALSKMPEIFPSGNRPGLWQQWIYSCIRLPPIDTPDQICCIYMPDQRLSGSENITLRVSSKLHGFAINLLTFLGIKKIYDLKKMHIYSNKIIRCMCEHISKLDYEKLLEANIHGAFQRAVKEGIVEFIIELIKVCPHLMTTGDDNIRNLFMSSIAYRHEKVFSLLYGLEASIATIVSLKDSSENTLLHLAAKLSPPSQLARISSAALQMQRERQWYKEVESIMNPALKGHFNKNKQTTTELFTNDHKDLLVKGEQWMKGVATSCTVVGALIITIMFTAVFTVPGGNFKDTGYPVFKNEKYFTVFIVADAISLFSSSTSVLMFLGILTSRYAEGDFLKSLPTKLIFGLSTLFLSIAAMMVTFCAALIIMLNGRLEIVIPVVLLASIPVTSFLLLQFPLLVEIFKSTYGPGIFNKKMKRWY</sequence>
<feature type="domain" description="DUF4219" evidence="4">
    <location>
        <begin position="18"/>
        <end position="41"/>
    </location>
</feature>
<dbReference type="InterPro" id="IPR036770">
    <property type="entry name" value="Ankyrin_rpt-contain_sf"/>
</dbReference>
<keyword evidence="3" id="KW-1133">Transmembrane helix</keyword>
<dbReference type="SUPFAM" id="SSF48403">
    <property type="entry name" value="Ankyrin repeat"/>
    <property type="match status" value="1"/>
</dbReference>
<feature type="repeat" description="ANK" evidence="1">
    <location>
        <begin position="184"/>
        <end position="206"/>
    </location>
</feature>
<dbReference type="Pfam" id="PF12796">
    <property type="entry name" value="Ank_2"/>
    <property type="match status" value="1"/>
</dbReference>
<reference evidence="6" key="2">
    <citation type="journal article" date="2023" name="Int. J. Mol. Sci.">
        <title>De Novo Assembly and Annotation of 11 Diverse Shrub Willow (Salix) Genomes Reveals Novel Gene Organization in Sex-Linked Regions.</title>
        <authorList>
            <person name="Hyden B."/>
            <person name="Feng K."/>
            <person name="Yates T.B."/>
            <person name="Jawdy S."/>
            <person name="Cereghino C."/>
            <person name="Smart L.B."/>
            <person name="Muchero W."/>
        </authorList>
    </citation>
    <scope>NUCLEOTIDE SEQUENCE</scope>
    <source>
        <tissue evidence="6">Shoot tip</tissue>
    </source>
</reference>
<dbReference type="PROSITE" id="PS50088">
    <property type="entry name" value="ANK_REPEAT"/>
    <property type="match status" value="1"/>
</dbReference>
<comment type="caution">
    <text evidence="6">The sequence shown here is derived from an EMBL/GenBank/DDBJ whole genome shotgun (WGS) entry which is preliminary data.</text>
</comment>
<dbReference type="PANTHER" id="PTHR24177:SF329">
    <property type="entry name" value="ANKYRIN REPEAT PROTEIN"/>
    <property type="match status" value="1"/>
</dbReference>
<feature type="transmembrane region" description="Helical" evidence="3">
    <location>
        <begin position="629"/>
        <end position="652"/>
    </location>
</feature>
<evidence type="ECO:0000256" key="1">
    <source>
        <dbReference type="PROSITE-ProRule" id="PRU00023"/>
    </source>
</evidence>
<feature type="transmembrane region" description="Helical" evidence="3">
    <location>
        <begin position="589"/>
        <end position="609"/>
    </location>
</feature>
<keyword evidence="3" id="KW-0472">Membrane</keyword>
<evidence type="ECO:0000256" key="2">
    <source>
        <dbReference type="SAM" id="MobiDB-lite"/>
    </source>
</evidence>
<dbReference type="Pfam" id="PF13962">
    <property type="entry name" value="PGG"/>
    <property type="match status" value="1"/>
</dbReference>
<reference evidence="6" key="1">
    <citation type="submission" date="2022-10" db="EMBL/GenBank/DDBJ databases">
        <authorList>
            <person name="Hyden B.L."/>
            <person name="Feng K."/>
            <person name="Yates T."/>
            <person name="Jawdy S."/>
            <person name="Smart L.B."/>
            <person name="Muchero W."/>
        </authorList>
    </citation>
    <scope>NUCLEOTIDE SEQUENCE</scope>
    <source>
        <tissue evidence="6">Shoot tip</tissue>
    </source>
</reference>
<evidence type="ECO:0000259" key="4">
    <source>
        <dbReference type="Pfam" id="PF13961"/>
    </source>
</evidence>
<dbReference type="Proteomes" id="UP001141253">
    <property type="component" value="Chromosome 17"/>
</dbReference>
<dbReference type="Pfam" id="PF13961">
    <property type="entry name" value="DUF4219"/>
    <property type="match status" value="1"/>
</dbReference>
<dbReference type="InterPro" id="IPR026961">
    <property type="entry name" value="PGG_dom"/>
</dbReference>
<dbReference type="PANTHER" id="PTHR24177">
    <property type="entry name" value="CASKIN"/>
    <property type="match status" value="1"/>
</dbReference>